<dbReference type="PROSITE" id="PS51318">
    <property type="entry name" value="TAT"/>
    <property type="match status" value="1"/>
</dbReference>
<dbReference type="InterPro" id="IPR006311">
    <property type="entry name" value="TAT_signal"/>
</dbReference>
<accession>A0ABW1K517</accession>
<reference evidence="5" key="1">
    <citation type="journal article" date="2019" name="Int. J. Syst. Evol. Microbiol.">
        <title>The Global Catalogue of Microorganisms (GCM) 10K type strain sequencing project: providing services to taxonomists for standard genome sequencing and annotation.</title>
        <authorList>
            <consortium name="The Broad Institute Genomics Platform"/>
            <consortium name="The Broad Institute Genome Sequencing Center for Infectious Disease"/>
            <person name="Wu L."/>
            <person name="Ma J."/>
        </authorList>
    </citation>
    <scope>NUCLEOTIDE SEQUENCE [LARGE SCALE GENOMIC DNA]</scope>
    <source>
        <strain evidence="5">ZS-35-S2</strain>
    </source>
</reference>
<dbReference type="PANTHER" id="PTHR41252">
    <property type="entry name" value="BLR2505 PROTEIN"/>
    <property type="match status" value="1"/>
</dbReference>
<dbReference type="InterPro" id="IPR037401">
    <property type="entry name" value="SnoaL-like"/>
</dbReference>
<dbReference type="RefSeq" id="WP_377419161.1">
    <property type="nucleotide sequence ID" value="NZ_JBHSPR010000007.1"/>
</dbReference>
<evidence type="ECO:0000259" key="3">
    <source>
        <dbReference type="Pfam" id="PF12680"/>
    </source>
</evidence>
<keyword evidence="2" id="KW-0732">Signal</keyword>
<keyword evidence="5" id="KW-1185">Reference proteome</keyword>
<evidence type="ECO:0000313" key="4">
    <source>
        <dbReference type="EMBL" id="MFC6016093.1"/>
    </source>
</evidence>
<dbReference type="Gene3D" id="3.10.450.50">
    <property type="match status" value="1"/>
</dbReference>
<sequence length="177" mass="19301">MTSGTSGQSRRVLMTAALTGGLTMLAGTAPASAGPREDGGGPASGQSARERRNKAAVLRAFEQQNAGGDLYEILHHDIDWTIVNGRTYTSKAEFLAEGSSPVMDRLVPPLVMTVQDLWTEGDIVIVRFVGDATAIDGIPYHNEYCWVWQLRGGQVVRCHAFLDMLAVRERVERVELD</sequence>
<dbReference type="InterPro" id="IPR032710">
    <property type="entry name" value="NTF2-like_dom_sf"/>
</dbReference>
<proteinExistence type="predicted"/>
<comment type="caution">
    <text evidence="4">The sequence shown here is derived from an EMBL/GenBank/DDBJ whole genome shotgun (WGS) entry which is preliminary data.</text>
</comment>
<dbReference type="Proteomes" id="UP001596203">
    <property type="component" value="Unassembled WGS sequence"/>
</dbReference>
<dbReference type="EMBL" id="JBHSPR010000007">
    <property type="protein sequence ID" value="MFC6016093.1"/>
    <property type="molecule type" value="Genomic_DNA"/>
</dbReference>
<feature type="chain" id="PRO_5046281459" evidence="2">
    <location>
        <begin position="34"/>
        <end position="177"/>
    </location>
</feature>
<evidence type="ECO:0000256" key="2">
    <source>
        <dbReference type="SAM" id="SignalP"/>
    </source>
</evidence>
<gene>
    <name evidence="4" type="ORF">ACFP2T_07790</name>
</gene>
<evidence type="ECO:0000256" key="1">
    <source>
        <dbReference type="SAM" id="MobiDB-lite"/>
    </source>
</evidence>
<protein>
    <submittedName>
        <fullName evidence="4">Nuclear transport factor 2 family protein</fullName>
    </submittedName>
</protein>
<dbReference type="Pfam" id="PF12680">
    <property type="entry name" value="SnoaL_2"/>
    <property type="match status" value="1"/>
</dbReference>
<feature type="domain" description="SnoaL-like" evidence="3">
    <location>
        <begin position="57"/>
        <end position="157"/>
    </location>
</feature>
<feature type="signal peptide" evidence="2">
    <location>
        <begin position="1"/>
        <end position="33"/>
    </location>
</feature>
<organism evidence="4 5">
    <name type="scientific">Plantactinospora solaniradicis</name>
    <dbReference type="NCBI Taxonomy" id="1723736"/>
    <lineage>
        <taxon>Bacteria</taxon>
        <taxon>Bacillati</taxon>
        <taxon>Actinomycetota</taxon>
        <taxon>Actinomycetes</taxon>
        <taxon>Micromonosporales</taxon>
        <taxon>Micromonosporaceae</taxon>
        <taxon>Plantactinospora</taxon>
    </lineage>
</organism>
<name>A0ABW1K517_9ACTN</name>
<evidence type="ECO:0000313" key="5">
    <source>
        <dbReference type="Proteomes" id="UP001596203"/>
    </source>
</evidence>
<feature type="region of interest" description="Disordered" evidence="1">
    <location>
        <begin position="26"/>
        <end position="52"/>
    </location>
</feature>
<dbReference type="PANTHER" id="PTHR41252:SF1">
    <property type="entry name" value="BLR2505 PROTEIN"/>
    <property type="match status" value="1"/>
</dbReference>
<dbReference type="SUPFAM" id="SSF54427">
    <property type="entry name" value="NTF2-like"/>
    <property type="match status" value="1"/>
</dbReference>